<dbReference type="EMBL" id="OZ026885">
    <property type="protein sequence ID" value="CAL1241999.1"/>
    <property type="molecule type" value="Genomic_DNA"/>
</dbReference>
<dbReference type="CDD" id="cd06260">
    <property type="entry name" value="DUF820-like"/>
    <property type="match status" value="1"/>
</dbReference>
<dbReference type="PANTHER" id="PTHR35400">
    <property type="entry name" value="SLR1083 PROTEIN"/>
    <property type="match status" value="1"/>
</dbReference>
<dbReference type="Gene3D" id="3.90.1570.10">
    <property type="entry name" value="tt1808, chain A"/>
    <property type="match status" value="1"/>
</dbReference>
<dbReference type="Pfam" id="PF05685">
    <property type="entry name" value="Uma2"/>
    <property type="match status" value="1"/>
</dbReference>
<dbReference type="InterPro" id="IPR011335">
    <property type="entry name" value="Restrct_endonuc-II-like"/>
</dbReference>
<protein>
    <submittedName>
        <fullName evidence="2">Uma2 domain-containing protein</fullName>
    </submittedName>
</protein>
<evidence type="ECO:0000313" key="3">
    <source>
        <dbReference type="Proteomes" id="UP001497493"/>
    </source>
</evidence>
<dbReference type="SUPFAM" id="SSF52980">
    <property type="entry name" value="Restriction endonuclease-like"/>
    <property type="match status" value="1"/>
</dbReference>
<feature type="domain" description="Putative restriction endonuclease" evidence="1">
    <location>
        <begin position="16"/>
        <end position="185"/>
    </location>
</feature>
<name>A0ABP1CCS3_9GAMM</name>
<evidence type="ECO:0000259" key="1">
    <source>
        <dbReference type="Pfam" id="PF05685"/>
    </source>
</evidence>
<keyword evidence="2" id="KW-0614">Plasmid</keyword>
<dbReference type="RefSeq" id="WP_348760052.1">
    <property type="nucleotide sequence ID" value="NZ_OZ026885.1"/>
</dbReference>
<evidence type="ECO:0000313" key="2">
    <source>
        <dbReference type="EMBL" id="CAL1241999.1"/>
    </source>
</evidence>
<dbReference type="InterPro" id="IPR012296">
    <property type="entry name" value="Nuclease_put_TT1808"/>
</dbReference>
<accession>A0ABP1CCS3</accession>
<proteinExistence type="predicted"/>
<reference evidence="2 3" key="1">
    <citation type="submission" date="2024-04" db="EMBL/GenBank/DDBJ databases">
        <authorList>
            <person name="Cremers G."/>
        </authorList>
    </citation>
    <scope>NUCLEOTIDE SEQUENCE [LARGE SCALE GENOMIC DNA]</scope>
    <source>
        <strain evidence="2">MeCH1-AG</strain>
        <plasmid evidence="2 3">2</plasmid>
    </source>
</reference>
<dbReference type="PANTHER" id="PTHR35400:SF1">
    <property type="entry name" value="SLR1083 PROTEIN"/>
    <property type="match status" value="1"/>
</dbReference>
<sequence>MNVNAHPLPSRHRFTVEDYHRLGEAGVLSEDDRVELIEGEIIDMAPIGSDHAGLVTRLNRVLVRAVGDRALVSVQNPIRLTDQSEPQPDFALLKPRADDYRTNLPTPSEVLWVIEVADTSLAYDRSVKVPLYARHGIPEVWLIDLAGQAVEVFLDPAAEGYREVRRYGPADRLRPALLPDLEVDLAAVLG</sequence>
<gene>
    <name evidence="2" type="ORF">MECH1_V1_P0067</name>
</gene>
<keyword evidence="3" id="KW-1185">Reference proteome</keyword>
<organism evidence="2 3">
    <name type="scientific">Candidatus Methylocalor cossyra</name>
    <dbReference type="NCBI Taxonomy" id="3108543"/>
    <lineage>
        <taxon>Bacteria</taxon>
        <taxon>Pseudomonadati</taxon>
        <taxon>Pseudomonadota</taxon>
        <taxon>Gammaproteobacteria</taxon>
        <taxon>Methylococcales</taxon>
        <taxon>Methylococcaceae</taxon>
        <taxon>Candidatus Methylocalor</taxon>
    </lineage>
</organism>
<dbReference type="InterPro" id="IPR008538">
    <property type="entry name" value="Uma2"/>
</dbReference>
<dbReference type="Proteomes" id="UP001497493">
    <property type="component" value="Plasmid 2"/>
</dbReference>
<geneLocation type="plasmid" evidence="2 3">
    <name>2</name>
</geneLocation>